<protein>
    <submittedName>
        <fullName evidence="1">Uncharacterized protein</fullName>
    </submittedName>
</protein>
<dbReference type="Proteomes" id="UP000294257">
    <property type="component" value="Unassembled WGS sequence"/>
</dbReference>
<comment type="caution">
    <text evidence="1">The sequence shown here is derived from an EMBL/GenBank/DDBJ whole genome shotgun (WGS) entry which is preliminary data.</text>
</comment>
<dbReference type="EMBL" id="SGWQ01000001">
    <property type="protein sequence ID" value="RZS45209.1"/>
    <property type="molecule type" value="Genomic_DNA"/>
</dbReference>
<sequence>MTRRTQWLLPLGVVIGAAAALIVPRLFEEEPERAPVNVPCPVTPAEVAAGRQTFPDAAPYAGPGPHPVGRWFADRRPGDGHGAPQRDKDTPLPANWLVADEGRRTMQLVLCEYLDSVGGSVRGCAYQGIGNATGSSGSLAVVPARYTFELVEARTGRVLTTFQLDGRTESCPPLTRGTSGVSPLVPGEIELVNAVRSFVERPVPG</sequence>
<dbReference type="RefSeq" id="WP_165401236.1">
    <property type="nucleotide sequence ID" value="NZ_SGWQ01000001.1"/>
</dbReference>
<organism evidence="1 2">
    <name type="scientific">Herbihabitans rhizosphaerae</name>
    <dbReference type="NCBI Taxonomy" id="1872711"/>
    <lineage>
        <taxon>Bacteria</taxon>
        <taxon>Bacillati</taxon>
        <taxon>Actinomycetota</taxon>
        <taxon>Actinomycetes</taxon>
        <taxon>Pseudonocardiales</taxon>
        <taxon>Pseudonocardiaceae</taxon>
        <taxon>Herbihabitans</taxon>
    </lineage>
</organism>
<name>A0A4Q7L693_9PSEU</name>
<accession>A0A4Q7L693</accession>
<evidence type="ECO:0000313" key="1">
    <source>
        <dbReference type="EMBL" id="RZS45209.1"/>
    </source>
</evidence>
<evidence type="ECO:0000313" key="2">
    <source>
        <dbReference type="Proteomes" id="UP000294257"/>
    </source>
</evidence>
<proteinExistence type="predicted"/>
<gene>
    <name evidence="1" type="ORF">EV193_1011096</name>
</gene>
<dbReference type="AlphaFoldDB" id="A0A4Q7L693"/>
<keyword evidence="2" id="KW-1185">Reference proteome</keyword>
<reference evidence="1 2" key="1">
    <citation type="submission" date="2019-02" db="EMBL/GenBank/DDBJ databases">
        <title>Genomic Encyclopedia of Type Strains, Phase IV (KMG-IV): sequencing the most valuable type-strain genomes for metagenomic binning, comparative biology and taxonomic classification.</title>
        <authorList>
            <person name="Goeker M."/>
        </authorList>
    </citation>
    <scope>NUCLEOTIDE SEQUENCE [LARGE SCALE GENOMIC DNA]</scope>
    <source>
        <strain evidence="1 2">DSM 101727</strain>
    </source>
</reference>